<evidence type="ECO:0000313" key="2">
    <source>
        <dbReference type="EMBL" id="TKW03641.1"/>
    </source>
</evidence>
<feature type="compositionally biased region" description="Low complexity" evidence="1">
    <location>
        <begin position="17"/>
        <end position="27"/>
    </location>
</feature>
<sequence length="182" mass="19175">MDGHENGYRDYFSQEGSSSAARSFPASPDVPDKDNFGPFSQSTSYRPRPPTSPHLDLNSQAHGSPHLGSYQEYLQAEAAPGDQRLPPFDPSCRSGRGGGHGVGHRSRSLTTGAGSGRGRGGGRGGSVANHEGRRGSVANREGRGSTFARNSSVPPEHVGALEVEGDNNFEGRSQSVRSKSVL</sequence>
<protein>
    <submittedName>
        <fullName evidence="2">Uncharacterized protein</fullName>
    </submittedName>
</protein>
<dbReference type="AlphaFoldDB" id="A0A4U6TM23"/>
<feature type="compositionally biased region" description="Gly residues" evidence="1">
    <location>
        <begin position="113"/>
        <end position="125"/>
    </location>
</feature>
<accession>A0A4U6TM23</accession>
<organism evidence="2 3">
    <name type="scientific">Setaria viridis</name>
    <name type="common">Green bristlegrass</name>
    <name type="synonym">Setaria italica subsp. viridis</name>
    <dbReference type="NCBI Taxonomy" id="4556"/>
    <lineage>
        <taxon>Eukaryota</taxon>
        <taxon>Viridiplantae</taxon>
        <taxon>Streptophyta</taxon>
        <taxon>Embryophyta</taxon>
        <taxon>Tracheophyta</taxon>
        <taxon>Spermatophyta</taxon>
        <taxon>Magnoliopsida</taxon>
        <taxon>Liliopsida</taxon>
        <taxon>Poales</taxon>
        <taxon>Poaceae</taxon>
        <taxon>PACMAD clade</taxon>
        <taxon>Panicoideae</taxon>
        <taxon>Panicodae</taxon>
        <taxon>Paniceae</taxon>
        <taxon>Cenchrinae</taxon>
        <taxon>Setaria</taxon>
    </lineage>
</organism>
<keyword evidence="3" id="KW-1185">Reference proteome</keyword>
<dbReference type="EMBL" id="CM016558">
    <property type="protein sequence ID" value="TKW03641.1"/>
    <property type="molecule type" value="Genomic_DNA"/>
</dbReference>
<feature type="region of interest" description="Disordered" evidence="1">
    <location>
        <begin position="1"/>
        <end position="182"/>
    </location>
</feature>
<evidence type="ECO:0000256" key="1">
    <source>
        <dbReference type="SAM" id="MobiDB-lite"/>
    </source>
</evidence>
<dbReference type="Gramene" id="TKW03641">
    <property type="protein sequence ID" value="TKW03641"/>
    <property type="gene ID" value="SEVIR_7G053900v2"/>
</dbReference>
<evidence type="ECO:0000313" key="3">
    <source>
        <dbReference type="Proteomes" id="UP000298652"/>
    </source>
</evidence>
<feature type="compositionally biased region" description="Polar residues" evidence="1">
    <location>
        <begin position="170"/>
        <end position="182"/>
    </location>
</feature>
<gene>
    <name evidence="2" type="ORF">SEVIR_7G053900v2</name>
</gene>
<proteinExistence type="predicted"/>
<name>A0A4U6TM23_SETVI</name>
<dbReference type="Proteomes" id="UP000298652">
    <property type="component" value="Chromosome 7"/>
</dbReference>
<reference evidence="2" key="1">
    <citation type="submission" date="2019-03" db="EMBL/GenBank/DDBJ databases">
        <title>WGS assembly of Setaria viridis.</title>
        <authorList>
            <person name="Huang P."/>
            <person name="Jenkins J."/>
            <person name="Grimwood J."/>
            <person name="Barry K."/>
            <person name="Healey A."/>
            <person name="Mamidi S."/>
            <person name="Sreedasyam A."/>
            <person name="Shu S."/>
            <person name="Feldman M."/>
            <person name="Wu J."/>
            <person name="Yu Y."/>
            <person name="Chen C."/>
            <person name="Johnson J."/>
            <person name="Rokhsar D."/>
            <person name="Baxter I."/>
            <person name="Schmutz J."/>
            <person name="Brutnell T."/>
            <person name="Kellogg E."/>
        </authorList>
    </citation>
    <scope>NUCLEOTIDE SEQUENCE [LARGE SCALE GENOMIC DNA]</scope>
</reference>